<dbReference type="GO" id="GO:0005737">
    <property type="term" value="C:cytoplasm"/>
    <property type="evidence" value="ECO:0007669"/>
    <property type="project" value="TreeGrafter"/>
</dbReference>
<dbReference type="InterPro" id="IPR027417">
    <property type="entry name" value="P-loop_NTPase"/>
</dbReference>
<name>A0A6L5B9J3_APIGR</name>
<dbReference type="EMBL" id="WRXP01001563">
    <property type="protein sequence ID" value="KAF1002200.1"/>
    <property type="molecule type" value="Genomic_DNA"/>
</dbReference>
<dbReference type="PANTHER" id="PTHR10513">
    <property type="entry name" value="DEOXYNUCLEOSIDE KINASE"/>
    <property type="match status" value="1"/>
</dbReference>
<dbReference type="InterPro" id="IPR031314">
    <property type="entry name" value="DNK_dom"/>
</dbReference>
<dbReference type="Pfam" id="PF01712">
    <property type="entry name" value="dNK"/>
    <property type="match status" value="1"/>
</dbReference>
<sequence length="158" mass="17938">MKSGVCIFQGADSIINPRTSLDVKPSQKKRLTFCVEWDISVGKSTFLQKIANETLELQDLVEIVPKSVNKWKYVGPDYFNIFDAFYAEPERASPDTCHKRMLLRKRPEEGGVSIDYLRSLHEKLESWLFPSESGNHGVSSIMDSKIGKGTSWHTLVTK</sequence>
<keyword evidence="3" id="KW-1185">Reference proteome</keyword>
<dbReference type="SUPFAM" id="SSF52540">
    <property type="entry name" value="P-loop containing nucleoside triphosphate hydrolases"/>
    <property type="match status" value="1"/>
</dbReference>
<dbReference type="GO" id="GO:0019136">
    <property type="term" value="F:deoxynucleoside kinase activity"/>
    <property type="evidence" value="ECO:0007669"/>
    <property type="project" value="TreeGrafter"/>
</dbReference>
<dbReference type="Proteomes" id="UP000593563">
    <property type="component" value="Unassembled WGS sequence"/>
</dbReference>
<dbReference type="PANTHER" id="PTHR10513:SF35">
    <property type="entry name" value="DEOXYADENOSINE KINASE"/>
    <property type="match status" value="1"/>
</dbReference>
<protein>
    <recommendedName>
        <fullName evidence="1">Deoxynucleoside kinase domain-containing protein</fullName>
    </recommendedName>
</protein>
<dbReference type="AlphaFoldDB" id="A0A6L5B9J3"/>
<organism evidence="2 3">
    <name type="scientific">Apium graveolens</name>
    <name type="common">Celery</name>
    <dbReference type="NCBI Taxonomy" id="4045"/>
    <lineage>
        <taxon>Eukaryota</taxon>
        <taxon>Viridiplantae</taxon>
        <taxon>Streptophyta</taxon>
        <taxon>Embryophyta</taxon>
        <taxon>Tracheophyta</taxon>
        <taxon>Spermatophyta</taxon>
        <taxon>Magnoliopsida</taxon>
        <taxon>eudicotyledons</taxon>
        <taxon>Gunneridae</taxon>
        <taxon>Pentapetalae</taxon>
        <taxon>asterids</taxon>
        <taxon>campanulids</taxon>
        <taxon>Apiales</taxon>
        <taxon>Apiaceae</taxon>
        <taxon>Apioideae</taxon>
        <taxon>apioid superclade</taxon>
        <taxon>Apieae</taxon>
        <taxon>Apium</taxon>
    </lineage>
</organism>
<proteinExistence type="predicted"/>
<dbReference type="InterPro" id="IPR050566">
    <property type="entry name" value="Deoxyribonucleoside_kinase"/>
</dbReference>
<dbReference type="Gene3D" id="3.40.50.300">
    <property type="entry name" value="P-loop containing nucleotide triphosphate hydrolases"/>
    <property type="match status" value="2"/>
</dbReference>
<evidence type="ECO:0000259" key="1">
    <source>
        <dbReference type="Pfam" id="PF01712"/>
    </source>
</evidence>
<accession>A0A6L5B9J3</accession>
<reference evidence="2" key="1">
    <citation type="submission" date="2020-01" db="EMBL/GenBank/DDBJ databases">
        <title>The Celery Genome Sequence Reveals Sequential Paleo-tetraploidization, Resistance Gene Elimination, Karyotype Evolution, and Functional Innovation in Apiales.</title>
        <authorList>
            <person name="Song X."/>
        </authorList>
    </citation>
    <scope>NUCLEOTIDE SEQUENCE</scope>
    <source>
        <tissue evidence="2">Leaf</tissue>
    </source>
</reference>
<feature type="domain" description="Deoxynucleoside kinase" evidence="1">
    <location>
        <begin position="92"/>
        <end position="128"/>
    </location>
</feature>
<evidence type="ECO:0000313" key="3">
    <source>
        <dbReference type="Proteomes" id="UP000593563"/>
    </source>
</evidence>
<evidence type="ECO:0000313" key="2">
    <source>
        <dbReference type="EMBL" id="KAF1002200.1"/>
    </source>
</evidence>
<comment type="caution">
    <text evidence="2">The sequence shown here is derived from an EMBL/GenBank/DDBJ whole genome shotgun (WGS) entry which is preliminary data.</text>
</comment>
<gene>
    <name evidence="2" type="ORF">AG4045_000066</name>
</gene>